<evidence type="ECO:0000256" key="1">
    <source>
        <dbReference type="SAM" id="MobiDB-lite"/>
    </source>
</evidence>
<name>A0A401T921_CHIPU</name>
<dbReference type="EMBL" id="BEZZ01011696">
    <property type="protein sequence ID" value="GCC39102.1"/>
    <property type="molecule type" value="Genomic_DNA"/>
</dbReference>
<protein>
    <submittedName>
        <fullName evidence="2">Uncharacterized protein</fullName>
    </submittedName>
</protein>
<keyword evidence="3" id="KW-1185">Reference proteome</keyword>
<evidence type="ECO:0000313" key="3">
    <source>
        <dbReference type="Proteomes" id="UP000287033"/>
    </source>
</evidence>
<dbReference type="AlphaFoldDB" id="A0A401T921"/>
<gene>
    <name evidence="2" type="ORF">chiPu_0022823</name>
</gene>
<organism evidence="2 3">
    <name type="scientific">Chiloscyllium punctatum</name>
    <name type="common">Brownbanded bambooshark</name>
    <name type="synonym">Hemiscyllium punctatum</name>
    <dbReference type="NCBI Taxonomy" id="137246"/>
    <lineage>
        <taxon>Eukaryota</taxon>
        <taxon>Metazoa</taxon>
        <taxon>Chordata</taxon>
        <taxon>Craniata</taxon>
        <taxon>Vertebrata</taxon>
        <taxon>Chondrichthyes</taxon>
        <taxon>Elasmobranchii</taxon>
        <taxon>Galeomorphii</taxon>
        <taxon>Galeoidea</taxon>
        <taxon>Orectolobiformes</taxon>
        <taxon>Hemiscylliidae</taxon>
        <taxon>Chiloscyllium</taxon>
    </lineage>
</organism>
<comment type="caution">
    <text evidence="2">The sequence shown here is derived from an EMBL/GenBank/DDBJ whole genome shotgun (WGS) entry which is preliminary data.</text>
</comment>
<proteinExistence type="predicted"/>
<feature type="compositionally biased region" description="Basic and acidic residues" evidence="1">
    <location>
        <begin position="22"/>
        <end position="33"/>
    </location>
</feature>
<evidence type="ECO:0000313" key="2">
    <source>
        <dbReference type="EMBL" id="GCC39102.1"/>
    </source>
</evidence>
<sequence length="50" mass="5768">MGVLRGGRDWRRRGSRVLQPMECRRRGARDRPRTAQPHCRRDRGRPAGGG</sequence>
<accession>A0A401T921</accession>
<dbReference type="Proteomes" id="UP000287033">
    <property type="component" value="Unassembled WGS sequence"/>
</dbReference>
<reference evidence="2 3" key="1">
    <citation type="journal article" date="2018" name="Nat. Ecol. Evol.">
        <title>Shark genomes provide insights into elasmobranch evolution and the origin of vertebrates.</title>
        <authorList>
            <person name="Hara Y"/>
            <person name="Yamaguchi K"/>
            <person name="Onimaru K"/>
            <person name="Kadota M"/>
            <person name="Koyanagi M"/>
            <person name="Keeley SD"/>
            <person name="Tatsumi K"/>
            <person name="Tanaka K"/>
            <person name="Motone F"/>
            <person name="Kageyama Y"/>
            <person name="Nozu R"/>
            <person name="Adachi N"/>
            <person name="Nishimura O"/>
            <person name="Nakagawa R"/>
            <person name="Tanegashima C"/>
            <person name="Kiyatake I"/>
            <person name="Matsumoto R"/>
            <person name="Murakumo K"/>
            <person name="Nishida K"/>
            <person name="Terakita A"/>
            <person name="Kuratani S"/>
            <person name="Sato K"/>
            <person name="Hyodo S Kuraku.S."/>
        </authorList>
    </citation>
    <scope>NUCLEOTIDE SEQUENCE [LARGE SCALE GENOMIC DNA]</scope>
</reference>
<feature type="region of interest" description="Disordered" evidence="1">
    <location>
        <begin position="1"/>
        <end position="50"/>
    </location>
</feature>
<feature type="non-terminal residue" evidence="2">
    <location>
        <position position="50"/>
    </location>
</feature>